<dbReference type="PANTHER" id="PTHR11785">
    <property type="entry name" value="AMINO ACID TRANSPORTER"/>
    <property type="match status" value="1"/>
</dbReference>
<dbReference type="Gene3D" id="1.20.1740.10">
    <property type="entry name" value="Amino acid/polyamine transporter I"/>
    <property type="match status" value="1"/>
</dbReference>
<keyword evidence="7" id="KW-1185">Reference proteome</keyword>
<dbReference type="Pfam" id="PF13520">
    <property type="entry name" value="AA_permease_2"/>
    <property type="match status" value="1"/>
</dbReference>
<dbReference type="InterPro" id="IPR050598">
    <property type="entry name" value="AminoAcid_Transporter"/>
</dbReference>
<evidence type="ECO:0000256" key="5">
    <source>
        <dbReference type="SAM" id="Phobius"/>
    </source>
</evidence>
<sequence>MDACLAVSSLGNVIVTTFTAARVKQEIAKEGILPFSLVFAKNVNIIEWATKKFKQSEPATEPVETSMQDGMVSTPEMAKFEPIPFPALVIHCIFTTILILASIRVPQSKDAYPLLVGIYAYPVDAMAAICLSFGMIWMRSKGSSEWNTYSTSNRWFSLATAIVVFVANAFPVAVLWIPESTLGSSVPWYLVPTIGWTLLLGGFIYYLVFRFAVPLFLGGAVLEVKRDPVIGIDDEGHFIQYGEMVYQKWSVPEDEELPYSNGQTDIELKPLH</sequence>
<evidence type="ECO:0000256" key="3">
    <source>
        <dbReference type="ARBA" id="ARBA00022989"/>
    </source>
</evidence>
<comment type="subcellular location">
    <subcellularLocation>
        <location evidence="1">Membrane</location>
        <topology evidence="1">Multi-pass membrane protein</topology>
    </subcellularLocation>
</comment>
<evidence type="ECO:0000256" key="4">
    <source>
        <dbReference type="ARBA" id="ARBA00023136"/>
    </source>
</evidence>
<reference evidence="6" key="1">
    <citation type="submission" date="2020-10" db="EMBL/GenBank/DDBJ databases">
        <title>Genome Sequence of Monilinia vaccinii-corymbosi Sheds Light on Mummy Berry Disease Infection of Blueberry and Mating Type.</title>
        <authorList>
            <person name="Yow A.G."/>
            <person name="Zhang Y."/>
            <person name="Bansal K."/>
            <person name="Eacker S.M."/>
            <person name="Sullivan S."/>
            <person name="Liachko I."/>
            <person name="Cubeta M.A."/>
            <person name="Rollins J.A."/>
            <person name="Ashrafi H."/>
        </authorList>
    </citation>
    <scope>NUCLEOTIDE SEQUENCE</scope>
    <source>
        <strain evidence="6">RL-1</strain>
    </source>
</reference>
<keyword evidence="3 5" id="KW-1133">Transmembrane helix</keyword>
<feature type="transmembrane region" description="Helical" evidence="5">
    <location>
        <begin position="155"/>
        <end position="177"/>
    </location>
</feature>
<organism evidence="6 7">
    <name type="scientific">Monilinia vaccinii-corymbosi</name>
    <dbReference type="NCBI Taxonomy" id="61207"/>
    <lineage>
        <taxon>Eukaryota</taxon>
        <taxon>Fungi</taxon>
        <taxon>Dikarya</taxon>
        <taxon>Ascomycota</taxon>
        <taxon>Pezizomycotina</taxon>
        <taxon>Leotiomycetes</taxon>
        <taxon>Helotiales</taxon>
        <taxon>Sclerotiniaceae</taxon>
        <taxon>Monilinia</taxon>
    </lineage>
</organism>
<evidence type="ECO:0000313" key="7">
    <source>
        <dbReference type="Proteomes" id="UP000672032"/>
    </source>
</evidence>
<dbReference type="Proteomes" id="UP000672032">
    <property type="component" value="Chromosome 2"/>
</dbReference>
<dbReference type="AlphaFoldDB" id="A0A8A3P7Z1"/>
<proteinExistence type="predicted"/>
<evidence type="ECO:0000256" key="2">
    <source>
        <dbReference type="ARBA" id="ARBA00022692"/>
    </source>
</evidence>
<gene>
    <name evidence="6" type="ORF">DSL72_001610</name>
</gene>
<dbReference type="InterPro" id="IPR002293">
    <property type="entry name" value="AA/rel_permease1"/>
</dbReference>
<dbReference type="GO" id="GO:0016020">
    <property type="term" value="C:membrane"/>
    <property type="evidence" value="ECO:0007669"/>
    <property type="project" value="UniProtKB-SubCell"/>
</dbReference>
<evidence type="ECO:0008006" key="8">
    <source>
        <dbReference type="Google" id="ProtNLM"/>
    </source>
</evidence>
<dbReference type="OrthoDB" id="5982228at2759"/>
<keyword evidence="4 5" id="KW-0472">Membrane</keyword>
<feature type="transmembrane region" description="Helical" evidence="5">
    <location>
        <begin position="111"/>
        <end position="134"/>
    </location>
</feature>
<name>A0A8A3P7Z1_9HELO</name>
<dbReference type="GO" id="GO:0015179">
    <property type="term" value="F:L-amino acid transmembrane transporter activity"/>
    <property type="evidence" value="ECO:0007669"/>
    <property type="project" value="TreeGrafter"/>
</dbReference>
<feature type="transmembrane region" description="Helical" evidence="5">
    <location>
        <begin position="85"/>
        <end position="105"/>
    </location>
</feature>
<protein>
    <recommendedName>
        <fullName evidence="8">High-affinity methionine permease</fullName>
    </recommendedName>
</protein>
<dbReference type="PANTHER" id="PTHR11785:SF382">
    <property type="entry name" value="LOW-AFFINITY METHIONINE PERMEASE"/>
    <property type="match status" value="1"/>
</dbReference>
<evidence type="ECO:0000256" key="1">
    <source>
        <dbReference type="ARBA" id="ARBA00004141"/>
    </source>
</evidence>
<evidence type="ECO:0000313" key="6">
    <source>
        <dbReference type="EMBL" id="QSZ32041.1"/>
    </source>
</evidence>
<feature type="transmembrane region" description="Helical" evidence="5">
    <location>
        <begin position="189"/>
        <end position="208"/>
    </location>
</feature>
<keyword evidence="2 5" id="KW-0812">Transmembrane</keyword>
<accession>A0A8A3P7Z1</accession>
<dbReference type="EMBL" id="CP063406">
    <property type="protein sequence ID" value="QSZ32041.1"/>
    <property type="molecule type" value="Genomic_DNA"/>
</dbReference>